<protein>
    <submittedName>
        <fullName evidence="2">YbbR domain-containing protein</fullName>
    </submittedName>
</protein>
<evidence type="ECO:0000313" key="3">
    <source>
        <dbReference type="Proteomes" id="UP000184375"/>
    </source>
</evidence>
<reference evidence="3" key="1">
    <citation type="submission" date="2016-11" db="EMBL/GenBank/DDBJ databases">
        <authorList>
            <person name="Varghese N."/>
            <person name="Submissions S."/>
        </authorList>
    </citation>
    <scope>NUCLEOTIDE SEQUENCE [LARGE SCALE GENOMIC DNA]</scope>
    <source>
        <strain evidence="3">DSM 18802</strain>
    </source>
</reference>
<organism evidence="2 3">
    <name type="scientific">Caldanaerovirga acetigignens</name>
    <dbReference type="NCBI Taxonomy" id="447595"/>
    <lineage>
        <taxon>Bacteria</taxon>
        <taxon>Bacillati</taxon>
        <taxon>Bacillota</taxon>
        <taxon>Clostridia</taxon>
        <taxon>Thermosediminibacterales</taxon>
        <taxon>Thermosediminibacteraceae</taxon>
        <taxon>Caldanaerovirga</taxon>
    </lineage>
</organism>
<name>A0A1M7KL28_9FIRM</name>
<dbReference type="Gene3D" id="2.170.120.40">
    <property type="entry name" value="YbbR-like domain"/>
    <property type="match status" value="2"/>
</dbReference>
<sequence>MGKYFSGDVALKILSVLVAFVLWLYVMNEQNPQVTYVVRNVPIQLKNLDYTSLALKDPSQQHFVNVKIRGRRSVITGLKPEDIAAEANLRGRIEGENMVPVSVNVPPNVELLDYSPKEIVVVLEAVIEEQLPVYVEIKGVPAEGFAAKSPASTPQAVLVRGPRSLVNSSRRAVVEADISEKNNMVIASLPVKVVDAKGNEQKGVTYRPETVEVRIPIVPVATLPVVPNIRGNPEEGYMVKEVRVEPSVVMVTGNVEVLKNINQISTEPINVSGLSQNVSVEVGLKMPSGIQLFDEALSKVRVLVEIEKTDMKALSFTGHDISFRNLQADLRAIPEDREFLLTVQGPNSIIEKVDVDSFKIYADAAGLPEGEYILKVKADVPEPYELVSIEPDTVKVTIKRQ</sequence>
<dbReference type="Pfam" id="PF07949">
    <property type="entry name" value="YbbR"/>
    <property type="match status" value="3"/>
</dbReference>
<keyword evidence="1" id="KW-0812">Transmembrane</keyword>
<keyword evidence="1" id="KW-1133">Transmembrane helix</keyword>
<dbReference type="Proteomes" id="UP000184375">
    <property type="component" value="Unassembled WGS sequence"/>
</dbReference>
<keyword evidence="1" id="KW-0472">Membrane</keyword>
<dbReference type="InterPro" id="IPR053154">
    <property type="entry name" value="c-di-AMP_regulator"/>
</dbReference>
<dbReference type="AlphaFoldDB" id="A0A1M7KL28"/>
<proteinExistence type="predicted"/>
<keyword evidence="3" id="KW-1185">Reference proteome</keyword>
<dbReference type="STRING" id="447595.SAMN05660826_01596"/>
<evidence type="ECO:0000313" key="2">
    <source>
        <dbReference type="EMBL" id="SHM66110.1"/>
    </source>
</evidence>
<accession>A0A1M7KL28</accession>
<dbReference type="EMBL" id="FRCR01000009">
    <property type="protein sequence ID" value="SHM66110.1"/>
    <property type="molecule type" value="Genomic_DNA"/>
</dbReference>
<gene>
    <name evidence="2" type="ORF">SAMN05660826_01596</name>
</gene>
<dbReference type="InterPro" id="IPR012505">
    <property type="entry name" value="YbbR"/>
</dbReference>
<evidence type="ECO:0000256" key="1">
    <source>
        <dbReference type="SAM" id="Phobius"/>
    </source>
</evidence>
<feature type="transmembrane region" description="Helical" evidence="1">
    <location>
        <begin position="9"/>
        <end position="26"/>
    </location>
</feature>
<dbReference type="PANTHER" id="PTHR37804">
    <property type="entry name" value="CDAA REGULATORY PROTEIN CDAR"/>
    <property type="match status" value="1"/>
</dbReference>
<dbReference type="Gene3D" id="2.170.120.30">
    <property type="match status" value="2"/>
</dbReference>
<dbReference type="OrthoDB" id="2111604at2"/>
<dbReference type="RefSeq" id="WP_073257237.1">
    <property type="nucleotide sequence ID" value="NZ_FRCR01000009.1"/>
</dbReference>
<dbReference type="PANTHER" id="PTHR37804:SF1">
    <property type="entry name" value="CDAA REGULATORY PROTEIN CDAR"/>
    <property type="match status" value="1"/>
</dbReference>